<accession>A0A9P8TME1</accession>
<comment type="caution">
    <text evidence="2">The sequence shown here is derived from an EMBL/GenBank/DDBJ whole genome shotgun (WGS) entry which is preliminary data.</text>
</comment>
<reference evidence="2" key="2">
    <citation type="submission" date="2021-01" db="EMBL/GenBank/DDBJ databases">
        <authorList>
            <person name="Schikora-Tamarit M.A."/>
        </authorList>
    </citation>
    <scope>NUCLEOTIDE SEQUENCE</scope>
    <source>
        <strain evidence="2">CBS2887</strain>
    </source>
</reference>
<protein>
    <submittedName>
        <fullName evidence="2">Uncharacterized protein</fullName>
    </submittedName>
</protein>
<feature type="non-terminal residue" evidence="2">
    <location>
        <position position="64"/>
    </location>
</feature>
<name>A0A9P8TME1_WICPI</name>
<dbReference type="Proteomes" id="UP000774326">
    <property type="component" value="Unassembled WGS sequence"/>
</dbReference>
<feature type="region of interest" description="Disordered" evidence="1">
    <location>
        <begin position="1"/>
        <end position="64"/>
    </location>
</feature>
<reference evidence="2" key="1">
    <citation type="journal article" date="2021" name="Open Biol.">
        <title>Shared evolutionary footprints suggest mitochondrial oxidative damage underlies multiple complex I losses in fungi.</title>
        <authorList>
            <person name="Schikora-Tamarit M.A."/>
            <person name="Marcet-Houben M."/>
            <person name="Nosek J."/>
            <person name="Gabaldon T."/>
        </authorList>
    </citation>
    <scope>NUCLEOTIDE SEQUENCE</scope>
    <source>
        <strain evidence="2">CBS2887</strain>
    </source>
</reference>
<organism evidence="2 3">
    <name type="scientific">Wickerhamomyces pijperi</name>
    <name type="common">Yeast</name>
    <name type="synonym">Pichia pijperi</name>
    <dbReference type="NCBI Taxonomy" id="599730"/>
    <lineage>
        <taxon>Eukaryota</taxon>
        <taxon>Fungi</taxon>
        <taxon>Dikarya</taxon>
        <taxon>Ascomycota</taxon>
        <taxon>Saccharomycotina</taxon>
        <taxon>Saccharomycetes</taxon>
        <taxon>Phaffomycetales</taxon>
        <taxon>Wickerhamomycetaceae</taxon>
        <taxon>Wickerhamomyces</taxon>
    </lineage>
</organism>
<evidence type="ECO:0000313" key="2">
    <source>
        <dbReference type="EMBL" id="KAH3684211.1"/>
    </source>
</evidence>
<keyword evidence="3" id="KW-1185">Reference proteome</keyword>
<sequence>MPSRPSVVDSPTSPSEEAPPPMPSRPRSGTQSSRRSVVSDAYADSMESDRNGGVQDPDDFVKDG</sequence>
<dbReference type="AlphaFoldDB" id="A0A9P8TME1"/>
<evidence type="ECO:0000256" key="1">
    <source>
        <dbReference type="SAM" id="MobiDB-lite"/>
    </source>
</evidence>
<dbReference type="EMBL" id="JAEUBG010002669">
    <property type="protein sequence ID" value="KAH3684211.1"/>
    <property type="molecule type" value="Genomic_DNA"/>
</dbReference>
<evidence type="ECO:0000313" key="3">
    <source>
        <dbReference type="Proteomes" id="UP000774326"/>
    </source>
</evidence>
<proteinExistence type="predicted"/>
<gene>
    <name evidence="2" type="ORF">WICPIJ_004817</name>
</gene>